<dbReference type="EMBL" id="CP000083">
    <property type="protein sequence ID" value="AAZ25816.1"/>
    <property type="molecule type" value="Genomic_DNA"/>
</dbReference>
<gene>
    <name evidence="1" type="ordered locus">CPS_4064</name>
</gene>
<evidence type="ECO:0000313" key="1">
    <source>
        <dbReference type="EMBL" id="AAZ25816.1"/>
    </source>
</evidence>
<accession>Q47WV3</accession>
<name>Q47WV3_COLP3</name>
<proteinExistence type="predicted"/>
<sequence length="88" mass="10324">MFNYLLDEVAMVTNYVTKRRKKPTKDRIKIDIDNYKAMLTSAEHYLSTAMRLALQTTHAINEISSAKYNDCAWLKKTTLQDAYLYLVR</sequence>
<reference evidence="1" key="1">
    <citation type="journal article" date="2005" name="Proc. Natl. Acad. Sci. U.S.A.">
        <title>The psychrophilic lifestyle as revealed by the genome sequence of Colwellia psychrerythraea 34H through genomic and proteomic analyses.</title>
        <authorList>
            <person name="Methe B.A."/>
            <person name="Nelson K.E."/>
            <person name="Deming J.W."/>
            <person name="Momen B."/>
            <person name="Melamud E."/>
            <person name="Zhang X."/>
            <person name="Moult J."/>
            <person name="Madupu R."/>
            <person name="Nelson W.C."/>
            <person name="Dodson R.J."/>
            <person name="Brinkac L.M."/>
            <person name="Daugherty S.C."/>
            <person name="Durkin A.S."/>
            <person name="DeBoy R.T."/>
            <person name="Kolonay J.F."/>
            <person name="Sullivan S.A."/>
            <person name="Zhou L."/>
            <person name="Davidsen T.M."/>
            <person name="Wu M."/>
            <person name="Huston A.L."/>
            <person name="Lewis M."/>
            <person name="Weaver B."/>
            <person name="Weidman J.F."/>
            <person name="Khouri H."/>
            <person name="Utterback T.R."/>
            <person name="Feldblyum T.V."/>
            <person name="Fraser C.M."/>
        </authorList>
    </citation>
    <scope>NUCLEOTIDE SEQUENCE [LARGE SCALE GENOMIC DNA]</scope>
    <source>
        <strain evidence="1">34H</strain>
    </source>
</reference>
<dbReference type="AlphaFoldDB" id="Q47WV3"/>
<dbReference type="HOGENOM" id="CLU_2463739_0_0_6"/>
<dbReference type="STRING" id="167879.CPS_4064"/>
<protein>
    <submittedName>
        <fullName evidence="1">Uncharacterized protein</fullName>
    </submittedName>
</protein>
<evidence type="ECO:0000313" key="2">
    <source>
        <dbReference type="Proteomes" id="UP000000547"/>
    </source>
</evidence>
<organism evidence="1 2">
    <name type="scientific">Colwellia psychrerythraea (strain 34H / ATCC BAA-681)</name>
    <name type="common">Vibrio psychroerythus</name>
    <dbReference type="NCBI Taxonomy" id="167879"/>
    <lineage>
        <taxon>Bacteria</taxon>
        <taxon>Pseudomonadati</taxon>
        <taxon>Pseudomonadota</taxon>
        <taxon>Gammaproteobacteria</taxon>
        <taxon>Alteromonadales</taxon>
        <taxon>Colwelliaceae</taxon>
        <taxon>Colwellia</taxon>
    </lineage>
</organism>
<dbReference type="Proteomes" id="UP000000547">
    <property type="component" value="Chromosome"/>
</dbReference>
<dbReference type="KEGG" id="cps:CPS_4064"/>